<dbReference type="GO" id="GO:0003723">
    <property type="term" value="F:RNA binding"/>
    <property type="evidence" value="ECO:0007669"/>
    <property type="project" value="UniProtKB-KW"/>
</dbReference>
<dbReference type="Pfam" id="PF22458">
    <property type="entry name" value="RsmF-B_ferredox"/>
    <property type="match status" value="1"/>
</dbReference>
<dbReference type="InterPro" id="IPR023267">
    <property type="entry name" value="RCMT"/>
</dbReference>
<evidence type="ECO:0000256" key="3">
    <source>
        <dbReference type="ARBA" id="ARBA00022691"/>
    </source>
</evidence>
<keyword evidence="1" id="KW-0489">Methyltransferase</keyword>
<dbReference type="AlphaFoldDB" id="A8M8Z7"/>
<evidence type="ECO:0000313" key="6">
    <source>
        <dbReference type="EMBL" id="ABW02216.1"/>
    </source>
</evidence>
<evidence type="ECO:0000256" key="2">
    <source>
        <dbReference type="ARBA" id="ARBA00022679"/>
    </source>
</evidence>
<dbReference type="Gene3D" id="3.40.50.150">
    <property type="entry name" value="Vaccinia Virus protein VP39"/>
    <property type="match status" value="1"/>
</dbReference>
<keyword evidence="7" id="KW-1185">Reference proteome</keyword>
<dbReference type="Gene3D" id="3.30.70.1170">
    <property type="entry name" value="Sun protein, domain 3"/>
    <property type="match status" value="1"/>
</dbReference>
<sequence>MVEFNLGADFVDFAADVMYIIEDRLVSMDKAFHYARLRHRLKAPLRVYYNAVSDVVRNYAYLSFMAKQLLGSSSRKAIAKTWLLLNTNDHYSRRLRKRVRGRVEGAEARLSEVKDNDPLTYLSIKYSFPRFIVEELSRGMGLSELEDYLSSLNRRVTWLRVNTLKVDLDKAIRLLEDEGVEFTQSRLYPFMLLVKGYRRPMGYLRLFKDGAVVPQDLASALVVLNLMPEPGDVIIDACAAPGMKTSLIMQLTDNKAEVIAIDVSKNRLSKMRSILRRMGVDDSRVHIMRSDSSRLRLTGVNVNKVLIDAPCTSSGAVSKDPGIKLILASNPGLVKRQSLVQSSILLNLINQLKDASIVYATCSILPEEGEEVIERINSSSSVSLVKPSVGDLSNGYVNYPVSSVVGRVMPHIHNAEGFFISKLTIN</sequence>
<dbReference type="GO" id="GO:0008173">
    <property type="term" value="F:RNA methyltransferase activity"/>
    <property type="evidence" value="ECO:0007669"/>
    <property type="project" value="InterPro"/>
</dbReference>
<dbReference type="KEGG" id="cma:Cmaq_1390"/>
<keyword evidence="2" id="KW-0808">Transferase</keyword>
<dbReference type="PANTHER" id="PTHR22807">
    <property type="entry name" value="NOP2 YEAST -RELATED NOL1/NOP2/FMU SUN DOMAIN-CONTAINING"/>
    <property type="match status" value="1"/>
</dbReference>
<dbReference type="OrthoDB" id="14725at2157"/>
<dbReference type="Pfam" id="PF01189">
    <property type="entry name" value="Methyltr_RsmB-F"/>
    <property type="match status" value="1"/>
</dbReference>
<dbReference type="STRING" id="397948.Cmaq_1390"/>
<evidence type="ECO:0000256" key="1">
    <source>
        <dbReference type="ARBA" id="ARBA00022603"/>
    </source>
</evidence>
<evidence type="ECO:0000259" key="5">
    <source>
        <dbReference type="PROSITE" id="PS51686"/>
    </source>
</evidence>
<dbReference type="InterPro" id="IPR054728">
    <property type="entry name" value="RsmB-like_ferredoxin"/>
</dbReference>
<dbReference type="eggNOG" id="arCOG00975">
    <property type="taxonomic scope" value="Archaea"/>
</dbReference>
<organism evidence="6 7">
    <name type="scientific">Caldivirga maquilingensis (strain ATCC 700844 / DSM 13496 / JCM 10307 / IC-167)</name>
    <dbReference type="NCBI Taxonomy" id="397948"/>
    <lineage>
        <taxon>Archaea</taxon>
        <taxon>Thermoproteota</taxon>
        <taxon>Thermoprotei</taxon>
        <taxon>Thermoproteales</taxon>
        <taxon>Thermoproteaceae</taxon>
        <taxon>Caldivirga</taxon>
    </lineage>
</organism>
<gene>
    <name evidence="6" type="ordered locus">Cmaq_1390</name>
</gene>
<dbReference type="Proteomes" id="UP000001137">
    <property type="component" value="Chromosome"/>
</dbReference>
<dbReference type="EMBL" id="CP000852">
    <property type="protein sequence ID" value="ABW02216.1"/>
    <property type="molecule type" value="Genomic_DNA"/>
</dbReference>
<dbReference type="InterPro" id="IPR001678">
    <property type="entry name" value="MeTrfase_RsmB-F_NOP2_dom"/>
</dbReference>
<reference evidence="6 7" key="1">
    <citation type="submission" date="2007-10" db="EMBL/GenBank/DDBJ databases">
        <title>Complete sequence of Caldivirga maquilingensis IC-167.</title>
        <authorList>
            <consortium name="US DOE Joint Genome Institute"/>
            <person name="Copeland A."/>
            <person name="Lucas S."/>
            <person name="Lapidus A."/>
            <person name="Barry K."/>
            <person name="Glavina del Rio T."/>
            <person name="Dalin E."/>
            <person name="Tice H."/>
            <person name="Pitluck S."/>
            <person name="Saunders E."/>
            <person name="Brettin T."/>
            <person name="Bruce D."/>
            <person name="Detter J.C."/>
            <person name="Han C."/>
            <person name="Schmutz J."/>
            <person name="Larimer F."/>
            <person name="Land M."/>
            <person name="Hauser L."/>
            <person name="Kyrpides N."/>
            <person name="Ivanova N."/>
            <person name="Biddle J.F."/>
            <person name="Zhang Z."/>
            <person name="Fitz-Gibbon S.T."/>
            <person name="Lowe T.M."/>
            <person name="Saltikov C."/>
            <person name="House C.H."/>
            <person name="Richardson P."/>
        </authorList>
    </citation>
    <scope>NUCLEOTIDE SEQUENCE [LARGE SCALE GENOMIC DNA]</scope>
    <source>
        <strain evidence="7">ATCC 700844 / DSM 13496 / JCM 10307 / IC-167</strain>
    </source>
</reference>
<dbReference type="SUPFAM" id="SSF53335">
    <property type="entry name" value="S-adenosyl-L-methionine-dependent methyltransferases"/>
    <property type="match status" value="1"/>
</dbReference>
<evidence type="ECO:0000313" key="7">
    <source>
        <dbReference type="Proteomes" id="UP000001137"/>
    </source>
</evidence>
<protein>
    <submittedName>
        <fullName evidence="6">Fmu (Sun) domain protein</fullName>
    </submittedName>
</protein>
<dbReference type="PROSITE" id="PS51686">
    <property type="entry name" value="SAM_MT_RSMB_NOP"/>
    <property type="match status" value="1"/>
</dbReference>
<feature type="domain" description="SAM-dependent MTase RsmB/NOP-type" evidence="5">
    <location>
        <begin position="147"/>
        <end position="426"/>
    </location>
</feature>
<keyword evidence="4" id="KW-0694">RNA-binding</keyword>
<dbReference type="GO" id="GO:0001510">
    <property type="term" value="P:RNA methylation"/>
    <property type="evidence" value="ECO:0007669"/>
    <property type="project" value="InterPro"/>
</dbReference>
<dbReference type="PRINTS" id="PR02008">
    <property type="entry name" value="RCMTFAMILY"/>
</dbReference>
<proteinExistence type="predicted"/>
<dbReference type="GeneID" id="5709424"/>
<dbReference type="RefSeq" id="WP_012186435.1">
    <property type="nucleotide sequence ID" value="NC_009954.1"/>
</dbReference>
<accession>A8M8Z7</accession>
<dbReference type="InterPro" id="IPR029063">
    <property type="entry name" value="SAM-dependent_MTases_sf"/>
</dbReference>
<keyword evidence="3" id="KW-0949">S-adenosyl-L-methionine</keyword>
<evidence type="ECO:0000256" key="4">
    <source>
        <dbReference type="ARBA" id="ARBA00022884"/>
    </source>
</evidence>
<dbReference type="InterPro" id="IPR049560">
    <property type="entry name" value="MeTrfase_RsmB-F_NOP2_cat"/>
</dbReference>
<dbReference type="HOGENOM" id="CLU_005316_7_6_2"/>
<dbReference type="PANTHER" id="PTHR22807:SF70">
    <property type="entry name" value="TRNA_RRNA CYTOSINE-C5-METHYLASE, NOL1_NOP2_SUN FAMILY, FUSED TO N-TERMINAL NUSB REGULATOR DOMAIN"/>
    <property type="match status" value="1"/>
</dbReference>
<name>A8M8Z7_CALMQ</name>